<dbReference type="InterPro" id="IPR035076">
    <property type="entry name" value="Toxin/TOLIP"/>
</dbReference>
<dbReference type="GO" id="GO:0005886">
    <property type="term" value="C:plasma membrane"/>
    <property type="evidence" value="ECO:0007669"/>
    <property type="project" value="UniProtKB-SubCell"/>
</dbReference>
<organism evidence="11 12">
    <name type="scientific">Pogona vitticeps</name>
    <name type="common">central bearded dragon</name>
    <dbReference type="NCBI Taxonomy" id="103695"/>
    <lineage>
        <taxon>Eukaryota</taxon>
        <taxon>Metazoa</taxon>
        <taxon>Chordata</taxon>
        <taxon>Craniata</taxon>
        <taxon>Vertebrata</taxon>
        <taxon>Euteleostomi</taxon>
        <taxon>Lepidosauria</taxon>
        <taxon>Squamata</taxon>
        <taxon>Bifurcata</taxon>
        <taxon>Unidentata</taxon>
        <taxon>Episquamata</taxon>
        <taxon>Toxicofera</taxon>
        <taxon>Iguania</taxon>
        <taxon>Acrodonta</taxon>
        <taxon>Agamidae</taxon>
        <taxon>Amphibolurinae</taxon>
        <taxon>Pogona</taxon>
    </lineage>
</organism>
<dbReference type="InParanoid" id="A0A6J0VA27"/>
<comment type="subcellular location">
    <subcellularLocation>
        <location evidence="1">Cell membrane</location>
    </subcellularLocation>
    <subcellularLocation>
        <location evidence="2">Secreted</location>
    </subcellularLocation>
</comment>
<feature type="domain" description="UPAR/Ly6" evidence="10">
    <location>
        <begin position="21"/>
        <end position="106"/>
    </location>
</feature>
<accession>A0A6J0VA27</accession>
<evidence type="ECO:0000256" key="8">
    <source>
        <dbReference type="ARBA" id="ARBA00023180"/>
    </source>
</evidence>
<evidence type="ECO:0000256" key="3">
    <source>
        <dbReference type="ARBA" id="ARBA00022475"/>
    </source>
</evidence>
<protein>
    <submittedName>
        <fullName evidence="12">Lymphocyte antigen 6E-like</fullName>
    </submittedName>
</protein>
<evidence type="ECO:0000256" key="9">
    <source>
        <dbReference type="SAM" id="SignalP"/>
    </source>
</evidence>
<dbReference type="InterPro" id="IPR045860">
    <property type="entry name" value="Snake_toxin-like_sf"/>
</dbReference>
<dbReference type="Gene3D" id="2.10.60.10">
    <property type="entry name" value="CD59"/>
    <property type="match status" value="1"/>
</dbReference>
<keyword evidence="5 9" id="KW-0732">Signal</keyword>
<dbReference type="GO" id="GO:0030550">
    <property type="term" value="F:acetylcholine receptor inhibitor activity"/>
    <property type="evidence" value="ECO:0007669"/>
    <property type="project" value="TreeGrafter"/>
</dbReference>
<dbReference type="Proteomes" id="UP001652642">
    <property type="component" value="Chromosome 4"/>
</dbReference>
<feature type="signal peptide" evidence="9">
    <location>
        <begin position="1"/>
        <end position="20"/>
    </location>
</feature>
<reference evidence="12" key="1">
    <citation type="submission" date="2025-08" db="UniProtKB">
        <authorList>
            <consortium name="RefSeq"/>
        </authorList>
    </citation>
    <scope>IDENTIFICATION</scope>
</reference>
<evidence type="ECO:0000313" key="12">
    <source>
        <dbReference type="RefSeq" id="XP_020667484.2"/>
    </source>
</evidence>
<evidence type="ECO:0000256" key="1">
    <source>
        <dbReference type="ARBA" id="ARBA00004236"/>
    </source>
</evidence>
<dbReference type="OrthoDB" id="6223185at2759"/>
<evidence type="ECO:0000256" key="4">
    <source>
        <dbReference type="ARBA" id="ARBA00022525"/>
    </source>
</evidence>
<evidence type="ECO:0000256" key="2">
    <source>
        <dbReference type="ARBA" id="ARBA00004613"/>
    </source>
</evidence>
<dbReference type="CDD" id="cd23543">
    <property type="entry name" value="TFP_LU_ECD_Ly6E"/>
    <property type="match status" value="1"/>
</dbReference>
<dbReference type="PANTHER" id="PTHR16983">
    <property type="entry name" value="UPAR/LY6 DOMAIN-CONTAINING PROTEIN"/>
    <property type="match status" value="1"/>
</dbReference>
<evidence type="ECO:0000256" key="5">
    <source>
        <dbReference type="ARBA" id="ARBA00022729"/>
    </source>
</evidence>
<proteinExistence type="predicted"/>
<keyword evidence="4" id="KW-0964">Secreted</keyword>
<evidence type="ECO:0000313" key="11">
    <source>
        <dbReference type="Proteomes" id="UP001652642"/>
    </source>
</evidence>
<dbReference type="RefSeq" id="XP_020667484.2">
    <property type="nucleotide sequence ID" value="XM_020811825.2"/>
</dbReference>
<sequence length="126" mass="13784">MKTLWAALLVSLVCIGKVDSLWCYRCEDEPSNWNCMKMVKCAETDRYCTTTVTTSGRDSNASYRLNKKCVPTCTENFIDTGRGSVSTKCCESSLCNISGANSVKISSAVMALGTLASFLYIFRSGL</sequence>
<dbReference type="PANTHER" id="PTHR16983:SF13">
    <property type="entry name" value="LYMPHOCYTE ANTIGEN 6E"/>
    <property type="match status" value="1"/>
</dbReference>
<evidence type="ECO:0000256" key="6">
    <source>
        <dbReference type="ARBA" id="ARBA00023136"/>
    </source>
</evidence>
<dbReference type="SUPFAM" id="SSF57302">
    <property type="entry name" value="Snake toxin-like"/>
    <property type="match status" value="1"/>
</dbReference>
<feature type="chain" id="PRO_5046099856" evidence="9">
    <location>
        <begin position="21"/>
        <end position="126"/>
    </location>
</feature>
<keyword evidence="11" id="KW-1185">Reference proteome</keyword>
<dbReference type="KEGG" id="pvt:110089054"/>
<dbReference type="InterPro" id="IPR051110">
    <property type="entry name" value="Ly-6/neurotoxin-like_GPI-ap"/>
</dbReference>
<dbReference type="Pfam" id="PF00087">
    <property type="entry name" value="Toxin_TOLIP"/>
    <property type="match status" value="1"/>
</dbReference>
<name>A0A6J0VA27_9SAUR</name>
<evidence type="ECO:0000259" key="10">
    <source>
        <dbReference type="SMART" id="SM00134"/>
    </source>
</evidence>
<keyword evidence="6" id="KW-0472">Membrane</keyword>
<keyword evidence="7" id="KW-1015">Disulfide bond</keyword>
<keyword evidence="3" id="KW-1003">Cell membrane</keyword>
<dbReference type="InterPro" id="IPR016054">
    <property type="entry name" value="LY6_UPA_recep-like"/>
</dbReference>
<dbReference type="GeneID" id="110089054"/>
<keyword evidence="8" id="KW-0325">Glycoprotein</keyword>
<dbReference type="AlphaFoldDB" id="A0A6J0VA27"/>
<dbReference type="GO" id="GO:0005576">
    <property type="term" value="C:extracellular region"/>
    <property type="evidence" value="ECO:0007669"/>
    <property type="project" value="UniProtKB-SubCell"/>
</dbReference>
<dbReference type="SMART" id="SM00134">
    <property type="entry name" value="LU"/>
    <property type="match status" value="1"/>
</dbReference>
<gene>
    <name evidence="12" type="primary">LOC110089054</name>
</gene>
<evidence type="ECO:0000256" key="7">
    <source>
        <dbReference type="ARBA" id="ARBA00023157"/>
    </source>
</evidence>